<dbReference type="EMBL" id="CAMXCT030000800">
    <property type="protein sequence ID" value="CAL4770714.1"/>
    <property type="molecule type" value="Genomic_DNA"/>
</dbReference>
<dbReference type="EMBL" id="CAMXCT020000800">
    <property type="protein sequence ID" value="CAL1136777.1"/>
    <property type="molecule type" value="Genomic_DNA"/>
</dbReference>
<name>A0A9P1C0X8_9DINO</name>
<protein>
    <submittedName>
        <fullName evidence="2">Acetyl-coenzyme A transporter 1</fullName>
    </submittedName>
</protein>
<accession>A0A9P1C0X8</accession>
<evidence type="ECO:0000313" key="1">
    <source>
        <dbReference type="EMBL" id="CAI3983402.1"/>
    </source>
</evidence>
<dbReference type="OrthoDB" id="420419at2759"/>
<comment type="caution">
    <text evidence="1">The sequence shown here is derived from an EMBL/GenBank/DDBJ whole genome shotgun (WGS) entry which is preliminary data.</text>
</comment>
<gene>
    <name evidence="1" type="ORF">C1SCF055_LOCUS11019</name>
</gene>
<dbReference type="Proteomes" id="UP001152797">
    <property type="component" value="Unassembled WGS sequence"/>
</dbReference>
<dbReference type="EMBL" id="CAMXCT010000800">
    <property type="protein sequence ID" value="CAI3983402.1"/>
    <property type="molecule type" value="Genomic_DNA"/>
</dbReference>
<keyword evidence="3" id="KW-1185">Reference proteome</keyword>
<reference evidence="2 3" key="2">
    <citation type="submission" date="2024-05" db="EMBL/GenBank/DDBJ databases">
        <authorList>
            <person name="Chen Y."/>
            <person name="Shah S."/>
            <person name="Dougan E. K."/>
            <person name="Thang M."/>
            <person name="Chan C."/>
        </authorList>
    </citation>
    <scope>NUCLEOTIDE SEQUENCE [LARGE SCALE GENOMIC DNA]</scope>
</reference>
<sequence length="171" mass="19173">MPSLGILSNSLHVLVPTAFNEDTDQLDVHREEPVDDFWVKETKGYDLTKYAEELPLCEDLEPATVGNGDSCWSTCHGQCPNDLLKPGLAFDFDEIRPGHPGCTSHFECVGNFDRVLCHGVRALEDHLPENFSAAERQLEDRIPGSLAILAGSQERLHRCIARRKQRCRGFL</sequence>
<evidence type="ECO:0000313" key="3">
    <source>
        <dbReference type="Proteomes" id="UP001152797"/>
    </source>
</evidence>
<proteinExistence type="predicted"/>
<reference evidence="1" key="1">
    <citation type="submission" date="2022-10" db="EMBL/GenBank/DDBJ databases">
        <authorList>
            <person name="Chen Y."/>
            <person name="Dougan E. K."/>
            <person name="Chan C."/>
            <person name="Rhodes N."/>
            <person name="Thang M."/>
        </authorList>
    </citation>
    <scope>NUCLEOTIDE SEQUENCE</scope>
</reference>
<organism evidence="1">
    <name type="scientific">Cladocopium goreaui</name>
    <dbReference type="NCBI Taxonomy" id="2562237"/>
    <lineage>
        <taxon>Eukaryota</taxon>
        <taxon>Sar</taxon>
        <taxon>Alveolata</taxon>
        <taxon>Dinophyceae</taxon>
        <taxon>Suessiales</taxon>
        <taxon>Symbiodiniaceae</taxon>
        <taxon>Cladocopium</taxon>
    </lineage>
</organism>
<evidence type="ECO:0000313" key="2">
    <source>
        <dbReference type="EMBL" id="CAL4770714.1"/>
    </source>
</evidence>
<dbReference type="AlphaFoldDB" id="A0A9P1C0X8"/>